<feature type="compositionally biased region" description="Basic and acidic residues" evidence="1">
    <location>
        <begin position="45"/>
        <end position="73"/>
    </location>
</feature>
<feature type="compositionally biased region" description="Basic and acidic residues" evidence="1">
    <location>
        <begin position="258"/>
        <end position="294"/>
    </location>
</feature>
<sequence>MQGSTSPAPQTAGDTPPQGLPGQAADDGQRSDAVDVQLGPAPPTPHHDPASPVDDRRLLQSLPRGRDGRHPVHPDPAGSDWISWLNDGGPFTDGRRFNCVDSAIAALSTWFGHPRVAGSSQRTDGTERSVVEQWLGAPFGPVLQGEAGPARIETDLRALGHGAAAIVTLNYSHMSASHMLIAVNHRNTIYWIDGQNFTGPLPQPPYAGNITRSSALLLDARGVPVTRPTTQTIPEIEIPERLATGLDDETGPAEDTGDDARPNRDAEPAKQKETPSSDRADGTSRVDDTSRTDDVSGVDVEPELRPTTNLGPVYPSAVGRTGADLPQQVRDLVDQAKQRLLST</sequence>
<protein>
    <submittedName>
        <fullName evidence="3">Toxin glutamine deamidase domain-containing protein</fullName>
    </submittedName>
</protein>
<accession>A0ABW3YPN5</accession>
<dbReference type="Pfam" id="PF15644">
    <property type="entry name" value="Gln_amidase"/>
    <property type="match status" value="1"/>
</dbReference>
<dbReference type="Proteomes" id="UP001597260">
    <property type="component" value="Unassembled WGS sequence"/>
</dbReference>
<reference evidence="4" key="1">
    <citation type="journal article" date="2019" name="Int. J. Syst. Evol. Microbiol.">
        <title>The Global Catalogue of Microorganisms (GCM) 10K type strain sequencing project: providing services to taxonomists for standard genome sequencing and annotation.</title>
        <authorList>
            <consortium name="The Broad Institute Genomics Platform"/>
            <consortium name="The Broad Institute Genome Sequencing Center for Infectious Disease"/>
            <person name="Wu L."/>
            <person name="Ma J."/>
        </authorList>
    </citation>
    <scope>NUCLEOTIDE SEQUENCE [LARGE SCALE GENOMIC DNA]</scope>
    <source>
        <strain evidence="4">JCM 31037</strain>
    </source>
</reference>
<proteinExistence type="predicted"/>
<feature type="compositionally biased region" description="Polar residues" evidence="1">
    <location>
        <begin position="1"/>
        <end position="13"/>
    </location>
</feature>
<feature type="compositionally biased region" description="Acidic residues" evidence="1">
    <location>
        <begin position="246"/>
        <end position="257"/>
    </location>
</feature>
<organism evidence="3 4">
    <name type="scientific">Micromonospora sonneratiae</name>
    <dbReference type="NCBI Taxonomy" id="1184706"/>
    <lineage>
        <taxon>Bacteria</taxon>
        <taxon>Bacillati</taxon>
        <taxon>Actinomycetota</taxon>
        <taxon>Actinomycetes</taxon>
        <taxon>Micromonosporales</taxon>
        <taxon>Micromonosporaceae</taxon>
        <taxon>Micromonospora</taxon>
    </lineage>
</organism>
<dbReference type="EMBL" id="JBHTMP010000162">
    <property type="protein sequence ID" value="MFD1326260.1"/>
    <property type="molecule type" value="Genomic_DNA"/>
</dbReference>
<evidence type="ECO:0000313" key="4">
    <source>
        <dbReference type="Proteomes" id="UP001597260"/>
    </source>
</evidence>
<dbReference type="RefSeq" id="WP_377579532.1">
    <property type="nucleotide sequence ID" value="NZ_JBHTMP010000162.1"/>
</dbReference>
<dbReference type="InterPro" id="IPR028908">
    <property type="entry name" value="Tox-PL_dom"/>
</dbReference>
<keyword evidence="4" id="KW-1185">Reference proteome</keyword>
<gene>
    <name evidence="3" type="ORF">ACFQ4H_34795</name>
</gene>
<evidence type="ECO:0000256" key="1">
    <source>
        <dbReference type="SAM" id="MobiDB-lite"/>
    </source>
</evidence>
<feature type="region of interest" description="Disordered" evidence="1">
    <location>
        <begin position="232"/>
        <end position="328"/>
    </location>
</feature>
<feature type="region of interest" description="Disordered" evidence="1">
    <location>
        <begin position="1"/>
        <end position="81"/>
    </location>
</feature>
<evidence type="ECO:0000259" key="2">
    <source>
        <dbReference type="Pfam" id="PF15644"/>
    </source>
</evidence>
<comment type="caution">
    <text evidence="3">The sequence shown here is derived from an EMBL/GenBank/DDBJ whole genome shotgun (WGS) entry which is preliminary data.</text>
</comment>
<name>A0ABW3YPN5_9ACTN</name>
<feature type="domain" description="Tox-PL" evidence="2">
    <location>
        <begin position="98"/>
        <end position="195"/>
    </location>
</feature>
<feature type="non-terminal residue" evidence="3">
    <location>
        <position position="343"/>
    </location>
</feature>
<evidence type="ECO:0000313" key="3">
    <source>
        <dbReference type="EMBL" id="MFD1326260.1"/>
    </source>
</evidence>